<dbReference type="PANTHER" id="PTHR10907">
    <property type="entry name" value="REGUCALCIN"/>
    <property type="match status" value="1"/>
</dbReference>
<dbReference type="SUPFAM" id="SSF63829">
    <property type="entry name" value="Calcium-dependent phosphotriesterase"/>
    <property type="match status" value="1"/>
</dbReference>
<dbReference type="Proteomes" id="UP001162162">
    <property type="component" value="Unassembled WGS sequence"/>
</dbReference>
<accession>A0AAV8XM64</accession>
<dbReference type="GO" id="GO:0019853">
    <property type="term" value="P:L-ascorbic acid biosynthetic process"/>
    <property type="evidence" value="ECO:0007669"/>
    <property type="project" value="TreeGrafter"/>
</dbReference>
<dbReference type="EMBL" id="JAPWTK010000507">
    <property type="protein sequence ID" value="KAJ8939122.1"/>
    <property type="molecule type" value="Genomic_DNA"/>
</dbReference>
<organism evidence="3 4">
    <name type="scientific">Aromia moschata</name>
    <dbReference type="NCBI Taxonomy" id="1265417"/>
    <lineage>
        <taxon>Eukaryota</taxon>
        <taxon>Metazoa</taxon>
        <taxon>Ecdysozoa</taxon>
        <taxon>Arthropoda</taxon>
        <taxon>Hexapoda</taxon>
        <taxon>Insecta</taxon>
        <taxon>Pterygota</taxon>
        <taxon>Neoptera</taxon>
        <taxon>Endopterygota</taxon>
        <taxon>Coleoptera</taxon>
        <taxon>Polyphaga</taxon>
        <taxon>Cucujiformia</taxon>
        <taxon>Chrysomeloidea</taxon>
        <taxon>Cerambycidae</taxon>
        <taxon>Cerambycinae</taxon>
        <taxon>Callichromatini</taxon>
        <taxon>Aromia</taxon>
    </lineage>
</organism>
<dbReference type="GO" id="GO:0005509">
    <property type="term" value="F:calcium ion binding"/>
    <property type="evidence" value="ECO:0007669"/>
    <property type="project" value="TreeGrafter"/>
</dbReference>
<sequence>MVRKRFFFDLHDHPELKGIPDGMTIDSSDNLWIALFGGHSVCSFLPTGLLVLSLPSLELERPGLMCLVETLDVEVIINVDSKTGHLKRVIKMPATYVTSACFGGPQLDILYVTTSKLHLTQPELENEPLAGSVFAVSNLEVKGVPSNKFILN</sequence>
<dbReference type="InterPro" id="IPR011042">
    <property type="entry name" value="6-blade_b-propeller_TolB-like"/>
</dbReference>
<feature type="domain" description="SMP-30/Gluconolactonase/LRE-like region" evidence="2">
    <location>
        <begin position="75"/>
        <end position="115"/>
    </location>
</feature>
<gene>
    <name evidence="3" type="ORF">NQ318_012362</name>
</gene>
<protein>
    <recommendedName>
        <fullName evidence="2">SMP-30/Gluconolactonase/LRE-like region domain-containing protein</fullName>
    </recommendedName>
</protein>
<dbReference type="InterPro" id="IPR013658">
    <property type="entry name" value="SGL"/>
</dbReference>
<keyword evidence="4" id="KW-1185">Reference proteome</keyword>
<evidence type="ECO:0000313" key="4">
    <source>
        <dbReference type="Proteomes" id="UP001162162"/>
    </source>
</evidence>
<evidence type="ECO:0000259" key="2">
    <source>
        <dbReference type="Pfam" id="PF08450"/>
    </source>
</evidence>
<dbReference type="GO" id="GO:0004341">
    <property type="term" value="F:gluconolactonase activity"/>
    <property type="evidence" value="ECO:0007669"/>
    <property type="project" value="TreeGrafter"/>
</dbReference>
<name>A0AAV8XM64_9CUCU</name>
<evidence type="ECO:0000313" key="3">
    <source>
        <dbReference type="EMBL" id="KAJ8939122.1"/>
    </source>
</evidence>
<proteinExistence type="inferred from homology"/>
<evidence type="ECO:0000256" key="1">
    <source>
        <dbReference type="ARBA" id="ARBA00008853"/>
    </source>
</evidence>
<comment type="caution">
    <text evidence="3">The sequence shown here is derived from an EMBL/GenBank/DDBJ whole genome shotgun (WGS) entry which is preliminary data.</text>
</comment>
<feature type="domain" description="SMP-30/Gluconolactonase/LRE-like region" evidence="2">
    <location>
        <begin position="3"/>
        <end position="51"/>
    </location>
</feature>
<dbReference type="PANTHER" id="PTHR10907:SF47">
    <property type="entry name" value="REGUCALCIN"/>
    <property type="match status" value="1"/>
</dbReference>
<dbReference type="AlphaFoldDB" id="A0AAV8XM64"/>
<reference evidence="3" key="1">
    <citation type="journal article" date="2023" name="Insect Mol. Biol.">
        <title>Genome sequencing provides insights into the evolution of gene families encoding plant cell wall-degrading enzymes in longhorned beetles.</title>
        <authorList>
            <person name="Shin N.R."/>
            <person name="Okamura Y."/>
            <person name="Kirsch R."/>
            <person name="Pauchet Y."/>
        </authorList>
    </citation>
    <scope>NUCLEOTIDE SEQUENCE</scope>
    <source>
        <strain evidence="3">AMC_N1</strain>
    </source>
</reference>
<comment type="similarity">
    <text evidence="1">Belongs to the SMP-30/CGR1 family.</text>
</comment>
<dbReference type="Gene3D" id="2.120.10.30">
    <property type="entry name" value="TolB, C-terminal domain"/>
    <property type="match status" value="2"/>
</dbReference>
<dbReference type="Pfam" id="PF08450">
    <property type="entry name" value="SGL"/>
    <property type="match status" value="2"/>
</dbReference>